<feature type="region of interest" description="Disordered" evidence="1">
    <location>
        <begin position="115"/>
        <end position="187"/>
    </location>
</feature>
<evidence type="ECO:0000313" key="3">
    <source>
        <dbReference type="Proteomes" id="UP001562354"/>
    </source>
</evidence>
<keyword evidence="3" id="KW-1185">Reference proteome</keyword>
<organism evidence="2 3">
    <name type="scientific">Neodothiora populina</name>
    <dbReference type="NCBI Taxonomy" id="2781224"/>
    <lineage>
        <taxon>Eukaryota</taxon>
        <taxon>Fungi</taxon>
        <taxon>Dikarya</taxon>
        <taxon>Ascomycota</taxon>
        <taxon>Pezizomycotina</taxon>
        <taxon>Dothideomycetes</taxon>
        <taxon>Dothideomycetidae</taxon>
        <taxon>Dothideales</taxon>
        <taxon>Dothioraceae</taxon>
        <taxon>Neodothiora</taxon>
    </lineage>
</organism>
<dbReference type="Proteomes" id="UP001562354">
    <property type="component" value="Unassembled WGS sequence"/>
</dbReference>
<feature type="region of interest" description="Disordered" evidence="1">
    <location>
        <begin position="422"/>
        <end position="448"/>
    </location>
</feature>
<feature type="compositionally biased region" description="Polar residues" evidence="1">
    <location>
        <begin position="394"/>
        <end position="407"/>
    </location>
</feature>
<feature type="compositionally biased region" description="Basic and acidic residues" evidence="1">
    <location>
        <begin position="433"/>
        <end position="448"/>
    </location>
</feature>
<dbReference type="GeneID" id="95977225"/>
<dbReference type="EMBL" id="JBFMKM010000008">
    <property type="protein sequence ID" value="KAL1304545.1"/>
    <property type="molecule type" value="Genomic_DNA"/>
</dbReference>
<protein>
    <submittedName>
        <fullName evidence="2">Uncharacterized protein</fullName>
    </submittedName>
</protein>
<comment type="caution">
    <text evidence="2">The sequence shown here is derived from an EMBL/GenBank/DDBJ whole genome shotgun (WGS) entry which is preliminary data.</text>
</comment>
<accession>A0ABR3PEG7</accession>
<feature type="compositionally biased region" description="Basic and acidic residues" evidence="1">
    <location>
        <begin position="378"/>
        <end position="393"/>
    </location>
</feature>
<evidence type="ECO:0000313" key="2">
    <source>
        <dbReference type="EMBL" id="KAL1304545.1"/>
    </source>
</evidence>
<sequence>MTLAETSHGGVNTTTSCLRTRLEDEAPLAAATICSRSPPEWGAPTYEVQIGSVKVPGVTLEEIFNYVSPRALEVFENLAFKHDRVAEQARKIKDREFARRNRELAWLKRNVKSLTNSPRGGRVSSGSSSRGSDGRSRENSFSGIATTGDDEQGRGNGRRPRPTYTHLYKKRRARRTAAADVDEGLPRKSLPAAKETYYRPSAYIKPLPRRHFSPEVVIVATATAVNIATPSSTSSSSSNSTGGPTKRRRLNDGSSPLKAKTKPLATETNVNNIRPSMPPPPKHVFQPPAAAAAAASSQTTSSSASSSPPSSSSASALLRERKLLAELRDPSLKRPSTAGSASMSVTSKPSSAIRRDQQYISSDSESDSDDDIMMMIKGDGHVKDDGYDDEPRLNHSNFSSQNPKPINEVQTDIPWARGVVHMHGSAAEQQQDTTHDRERKEEKVLQPR</sequence>
<gene>
    <name evidence="2" type="ORF">AAFC00_003524</name>
</gene>
<dbReference type="RefSeq" id="XP_069200820.1">
    <property type="nucleotide sequence ID" value="XM_069343007.1"/>
</dbReference>
<feature type="compositionally biased region" description="Polar residues" evidence="1">
    <location>
        <begin position="337"/>
        <end position="350"/>
    </location>
</feature>
<feature type="compositionally biased region" description="Low complexity" evidence="1">
    <location>
        <begin position="286"/>
        <end position="317"/>
    </location>
</feature>
<evidence type="ECO:0000256" key="1">
    <source>
        <dbReference type="SAM" id="MobiDB-lite"/>
    </source>
</evidence>
<feature type="compositionally biased region" description="Basic residues" evidence="1">
    <location>
        <begin position="156"/>
        <end position="175"/>
    </location>
</feature>
<name>A0ABR3PEG7_9PEZI</name>
<reference evidence="2 3" key="1">
    <citation type="submission" date="2024-07" db="EMBL/GenBank/DDBJ databases">
        <title>Draft sequence of the Neodothiora populina.</title>
        <authorList>
            <person name="Drown D.D."/>
            <person name="Schuette U.S."/>
            <person name="Buechlein A.B."/>
            <person name="Rusch D.R."/>
            <person name="Winton L.W."/>
            <person name="Adams G.A."/>
        </authorList>
    </citation>
    <scope>NUCLEOTIDE SEQUENCE [LARGE SCALE GENOMIC DNA]</scope>
    <source>
        <strain evidence="2 3">CPC 39397</strain>
    </source>
</reference>
<feature type="region of interest" description="Disordered" evidence="1">
    <location>
        <begin position="228"/>
        <end position="407"/>
    </location>
</feature>
<feature type="compositionally biased region" description="Low complexity" evidence="1">
    <location>
        <begin position="228"/>
        <end position="244"/>
    </location>
</feature>
<proteinExistence type="predicted"/>
<feature type="compositionally biased region" description="Basic and acidic residues" evidence="1">
    <location>
        <begin position="318"/>
        <end position="332"/>
    </location>
</feature>
<feature type="compositionally biased region" description="Low complexity" evidence="1">
    <location>
        <begin position="117"/>
        <end position="131"/>
    </location>
</feature>